<feature type="compositionally biased region" description="Polar residues" evidence="1">
    <location>
        <begin position="285"/>
        <end position="294"/>
    </location>
</feature>
<dbReference type="InterPro" id="IPR012337">
    <property type="entry name" value="RNaseH-like_sf"/>
</dbReference>
<dbReference type="EMBL" id="JBJJXI010000023">
    <property type="protein sequence ID" value="KAL3404764.1"/>
    <property type="molecule type" value="Genomic_DNA"/>
</dbReference>
<dbReference type="InterPro" id="IPR001584">
    <property type="entry name" value="Integrase_cat-core"/>
</dbReference>
<feature type="region of interest" description="Disordered" evidence="1">
    <location>
        <begin position="275"/>
        <end position="294"/>
    </location>
</feature>
<keyword evidence="4" id="KW-1185">Reference proteome</keyword>
<dbReference type="PROSITE" id="PS50994">
    <property type="entry name" value="INTEGRASE"/>
    <property type="match status" value="1"/>
</dbReference>
<dbReference type="PANTHER" id="PTHR37984">
    <property type="entry name" value="PROTEIN CBG26694"/>
    <property type="match status" value="1"/>
</dbReference>
<dbReference type="InterPro" id="IPR036397">
    <property type="entry name" value="RNaseH_sf"/>
</dbReference>
<dbReference type="Pfam" id="PF24626">
    <property type="entry name" value="SH3_Tf2-1"/>
    <property type="match status" value="1"/>
</dbReference>
<accession>A0ABD2XIF1</accession>
<dbReference type="Proteomes" id="UP001627154">
    <property type="component" value="Unassembled WGS sequence"/>
</dbReference>
<reference evidence="3 4" key="1">
    <citation type="journal article" date="2024" name="bioRxiv">
        <title>A reference genome for Trichogramma kaykai: A tiny desert-dwelling parasitoid wasp with competing sex-ratio distorters.</title>
        <authorList>
            <person name="Culotta J."/>
            <person name="Lindsey A.R."/>
        </authorList>
    </citation>
    <scope>NUCLEOTIDE SEQUENCE [LARGE SCALE GENOMIC DNA]</scope>
    <source>
        <strain evidence="3 4">KSX58</strain>
    </source>
</reference>
<dbReference type="Pfam" id="PF00665">
    <property type="entry name" value="rve"/>
    <property type="match status" value="1"/>
</dbReference>
<dbReference type="PANTHER" id="PTHR37984:SF5">
    <property type="entry name" value="PROTEIN NYNRIN-LIKE"/>
    <property type="match status" value="1"/>
</dbReference>
<evidence type="ECO:0000313" key="3">
    <source>
        <dbReference type="EMBL" id="KAL3404764.1"/>
    </source>
</evidence>
<dbReference type="Gene3D" id="3.30.420.10">
    <property type="entry name" value="Ribonuclease H-like superfamily/Ribonuclease H"/>
    <property type="match status" value="1"/>
</dbReference>
<dbReference type="AlphaFoldDB" id="A0ABD2XIF1"/>
<name>A0ABD2XIF1_9HYME</name>
<evidence type="ECO:0000259" key="2">
    <source>
        <dbReference type="PROSITE" id="PS50994"/>
    </source>
</evidence>
<proteinExistence type="predicted"/>
<protein>
    <recommendedName>
        <fullName evidence="2">Integrase catalytic domain-containing protein</fullName>
    </recommendedName>
</protein>
<dbReference type="InterPro" id="IPR056924">
    <property type="entry name" value="SH3_Tf2-1"/>
</dbReference>
<dbReference type="SUPFAM" id="SSF53098">
    <property type="entry name" value="Ribonuclease H-like"/>
    <property type="match status" value="1"/>
</dbReference>
<comment type="caution">
    <text evidence="3">The sequence shown here is derived from an EMBL/GenBank/DDBJ whole genome shotgun (WGS) entry which is preliminary data.</text>
</comment>
<organism evidence="3 4">
    <name type="scientific">Trichogramma kaykai</name>
    <dbReference type="NCBI Taxonomy" id="54128"/>
    <lineage>
        <taxon>Eukaryota</taxon>
        <taxon>Metazoa</taxon>
        <taxon>Ecdysozoa</taxon>
        <taxon>Arthropoda</taxon>
        <taxon>Hexapoda</taxon>
        <taxon>Insecta</taxon>
        <taxon>Pterygota</taxon>
        <taxon>Neoptera</taxon>
        <taxon>Endopterygota</taxon>
        <taxon>Hymenoptera</taxon>
        <taxon>Apocrita</taxon>
        <taxon>Proctotrupomorpha</taxon>
        <taxon>Chalcidoidea</taxon>
        <taxon>Trichogrammatidae</taxon>
        <taxon>Trichogramma</taxon>
    </lineage>
</organism>
<sequence>MESPRSKGGFKYLLVIQDLFTRYLELKPLRRANGKAVADALEELIFFRWEVPDFLLTDNGYEFINKTLKTVLDEYGVHHVTTPPYHPQANLVERSNRMLKTLIAIYAQKDHREWDRHLPELRQAINTSVQSTTKVSPAYLNFGRHPQQPKSLRREVEARGPKIRINPSVWVDRVRHLDALRDLVAKHIDKAFARQTRAYDKGRKVVSFKEGDLVLRKTHPLSDRLKGRLSKLAPKFDGPFRIAKILGPDTYSLDLKGGRSVPKVHSEYLQLYKPTKPTPDVVANPTPSKASTTD</sequence>
<evidence type="ECO:0000256" key="1">
    <source>
        <dbReference type="SAM" id="MobiDB-lite"/>
    </source>
</evidence>
<gene>
    <name evidence="3" type="ORF">TKK_002798</name>
</gene>
<feature type="domain" description="Integrase catalytic" evidence="2">
    <location>
        <begin position="1"/>
        <end position="145"/>
    </location>
</feature>
<dbReference type="InterPro" id="IPR050951">
    <property type="entry name" value="Retrovirus_Pol_polyprotein"/>
</dbReference>
<evidence type="ECO:0000313" key="4">
    <source>
        <dbReference type="Proteomes" id="UP001627154"/>
    </source>
</evidence>